<dbReference type="EMBL" id="JAQJAC010000004">
    <property type="protein sequence ID" value="KAJ5585845.1"/>
    <property type="molecule type" value="Genomic_DNA"/>
</dbReference>
<dbReference type="GO" id="GO:0016705">
    <property type="term" value="F:oxidoreductase activity, acting on paired donors, with incorporation or reduction of molecular oxygen"/>
    <property type="evidence" value="ECO:0007669"/>
    <property type="project" value="InterPro"/>
</dbReference>
<evidence type="ECO:0000256" key="6">
    <source>
        <dbReference type="ARBA" id="ARBA00023004"/>
    </source>
</evidence>
<evidence type="ECO:0000256" key="1">
    <source>
        <dbReference type="ARBA" id="ARBA00001971"/>
    </source>
</evidence>
<evidence type="ECO:0000313" key="10">
    <source>
        <dbReference type="EMBL" id="KAJ5585845.1"/>
    </source>
</evidence>
<dbReference type="PANTHER" id="PTHR24305:SF29">
    <property type="entry name" value="BENZOATE-PARA-HYDROXYLASE"/>
    <property type="match status" value="1"/>
</dbReference>
<dbReference type="AlphaFoldDB" id="A0AAD6GR72"/>
<evidence type="ECO:0000256" key="3">
    <source>
        <dbReference type="ARBA" id="ARBA00022617"/>
    </source>
</evidence>
<evidence type="ECO:0000256" key="7">
    <source>
        <dbReference type="ARBA" id="ARBA00023033"/>
    </source>
</evidence>
<dbReference type="GO" id="GO:0043386">
    <property type="term" value="P:mycotoxin biosynthetic process"/>
    <property type="evidence" value="ECO:0007669"/>
    <property type="project" value="UniProtKB-ARBA"/>
</dbReference>
<dbReference type="Proteomes" id="UP001216150">
    <property type="component" value="Unassembled WGS sequence"/>
</dbReference>
<name>A0AAD6GR72_9EURO</name>
<dbReference type="InterPro" id="IPR036396">
    <property type="entry name" value="Cyt_P450_sf"/>
</dbReference>
<feature type="binding site" description="axial binding residue" evidence="8">
    <location>
        <position position="457"/>
    </location>
    <ligand>
        <name>heme</name>
        <dbReference type="ChEBI" id="CHEBI:30413"/>
    </ligand>
    <ligandPart>
        <name>Fe</name>
        <dbReference type="ChEBI" id="CHEBI:18248"/>
    </ligandPart>
</feature>
<dbReference type="GO" id="GO:0020037">
    <property type="term" value="F:heme binding"/>
    <property type="evidence" value="ECO:0007669"/>
    <property type="project" value="InterPro"/>
</dbReference>
<dbReference type="PRINTS" id="PR00385">
    <property type="entry name" value="P450"/>
</dbReference>
<sequence length="510" mass="57968">MYGLILCEIITILCLVRFILSPIFLYLQDPKKLRRFPSVGLAGFTNFWAVFYQYRHTRTITIHHAHQKYGDAVRVGPTHVSFANTQAIKDLYGHGSPATKDSFYDAFNSTHLNVSDSRDRAIHSTKRRRFAQTFAQKSVVELENTMQSHLKNMIKYIDQRLTAGPEKTQIIDMKFVNLAILYDSNCAAMFSHNPRFLERDTLVAPAETITGEMYDADLYQGVLQSAYAVVLAGWASSSMEWVKSLTWWHQGWERGGHVRDIVIHILRKRLAEDVERIKNNKSPLNDLISTLLWDKDSNALYLEFGEILSESVNLVGATENTEIALTNTVYFLARYPQVVAKLREELGKALEGIEEDVPPYEAIKDLPYLRACIDESLRLRPSLEAGLPRVIPKEGLSVSGEWLEGGTTASVSTRTVHRNPEIFGESPEDFVPERWLHSNSAKMQRGYLAFTQGGRACIGRNIALFEMQLIIATLFWRYDINVLYPDWELGVKEGLSAHTLPLPVKVSRRA</sequence>
<dbReference type="PANTHER" id="PTHR24305">
    <property type="entry name" value="CYTOCHROME P450"/>
    <property type="match status" value="1"/>
</dbReference>
<evidence type="ECO:0000256" key="5">
    <source>
        <dbReference type="ARBA" id="ARBA00023002"/>
    </source>
</evidence>
<accession>A0AAD6GR72</accession>
<reference evidence="10 11" key="1">
    <citation type="journal article" date="2023" name="IMA Fungus">
        <title>Comparative genomic study of the Penicillium genus elucidates a diverse pangenome and 15 lateral gene transfer events.</title>
        <authorList>
            <person name="Petersen C."/>
            <person name="Sorensen T."/>
            <person name="Nielsen M.R."/>
            <person name="Sondergaard T.E."/>
            <person name="Sorensen J.L."/>
            <person name="Fitzpatrick D.A."/>
            <person name="Frisvad J.C."/>
            <person name="Nielsen K.L."/>
        </authorList>
    </citation>
    <scope>NUCLEOTIDE SEQUENCE [LARGE SCALE GENOMIC DNA]</scope>
    <source>
        <strain evidence="10 11">IBT 29057</strain>
    </source>
</reference>
<dbReference type="PRINTS" id="PR00463">
    <property type="entry name" value="EP450I"/>
</dbReference>
<dbReference type="InterPro" id="IPR002401">
    <property type="entry name" value="Cyt_P450_E_grp-I"/>
</dbReference>
<keyword evidence="4 8" id="KW-0479">Metal-binding</keyword>
<evidence type="ECO:0000256" key="2">
    <source>
        <dbReference type="ARBA" id="ARBA00010617"/>
    </source>
</evidence>
<keyword evidence="9" id="KW-0472">Membrane</keyword>
<dbReference type="InterPro" id="IPR001128">
    <property type="entry name" value="Cyt_P450"/>
</dbReference>
<dbReference type="SUPFAM" id="SSF48264">
    <property type="entry name" value="Cytochrome P450"/>
    <property type="match status" value="1"/>
</dbReference>
<comment type="cofactor">
    <cofactor evidence="1 8">
        <name>heme</name>
        <dbReference type="ChEBI" id="CHEBI:30413"/>
    </cofactor>
</comment>
<keyword evidence="11" id="KW-1185">Reference proteome</keyword>
<dbReference type="GO" id="GO:0005506">
    <property type="term" value="F:iron ion binding"/>
    <property type="evidence" value="ECO:0007669"/>
    <property type="project" value="InterPro"/>
</dbReference>
<keyword evidence="9" id="KW-0812">Transmembrane</keyword>
<keyword evidence="3 8" id="KW-0349">Heme</keyword>
<protein>
    <recommendedName>
        <fullName evidence="12">Cytochrome P450</fullName>
    </recommendedName>
</protein>
<evidence type="ECO:0000256" key="8">
    <source>
        <dbReference type="PIRSR" id="PIRSR602401-1"/>
    </source>
</evidence>
<organism evidence="10 11">
    <name type="scientific">Penicillium hetheringtonii</name>
    <dbReference type="NCBI Taxonomy" id="911720"/>
    <lineage>
        <taxon>Eukaryota</taxon>
        <taxon>Fungi</taxon>
        <taxon>Dikarya</taxon>
        <taxon>Ascomycota</taxon>
        <taxon>Pezizomycotina</taxon>
        <taxon>Eurotiomycetes</taxon>
        <taxon>Eurotiomycetidae</taxon>
        <taxon>Eurotiales</taxon>
        <taxon>Aspergillaceae</taxon>
        <taxon>Penicillium</taxon>
    </lineage>
</organism>
<dbReference type="InterPro" id="IPR050121">
    <property type="entry name" value="Cytochrome_P450_monoxygenase"/>
</dbReference>
<keyword evidence="6 8" id="KW-0408">Iron</keyword>
<dbReference type="Pfam" id="PF00067">
    <property type="entry name" value="p450"/>
    <property type="match status" value="1"/>
</dbReference>
<comment type="similarity">
    <text evidence="2">Belongs to the cytochrome P450 family.</text>
</comment>
<feature type="transmembrane region" description="Helical" evidence="9">
    <location>
        <begin position="6"/>
        <end position="27"/>
    </location>
</feature>
<keyword evidence="7" id="KW-0503">Monooxygenase</keyword>
<evidence type="ECO:0000256" key="4">
    <source>
        <dbReference type="ARBA" id="ARBA00022723"/>
    </source>
</evidence>
<dbReference type="GO" id="GO:0004497">
    <property type="term" value="F:monooxygenase activity"/>
    <property type="evidence" value="ECO:0007669"/>
    <property type="project" value="UniProtKB-KW"/>
</dbReference>
<comment type="caution">
    <text evidence="10">The sequence shown here is derived from an EMBL/GenBank/DDBJ whole genome shotgun (WGS) entry which is preliminary data.</text>
</comment>
<evidence type="ECO:0008006" key="12">
    <source>
        <dbReference type="Google" id="ProtNLM"/>
    </source>
</evidence>
<evidence type="ECO:0000313" key="11">
    <source>
        <dbReference type="Proteomes" id="UP001216150"/>
    </source>
</evidence>
<evidence type="ECO:0000256" key="9">
    <source>
        <dbReference type="SAM" id="Phobius"/>
    </source>
</evidence>
<proteinExistence type="inferred from homology"/>
<dbReference type="Gene3D" id="1.10.630.10">
    <property type="entry name" value="Cytochrome P450"/>
    <property type="match status" value="1"/>
</dbReference>
<keyword evidence="5" id="KW-0560">Oxidoreductase</keyword>
<gene>
    <name evidence="10" type="ORF">N7450_005632</name>
</gene>
<keyword evidence="9" id="KW-1133">Transmembrane helix</keyword>